<dbReference type="NCBIfam" id="NF003793">
    <property type="entry name" value="PRK05382.1"/>
    <property type="match status" value="1"/>
</dbReference>
<protein>
    <recommendedName>
        <fullName evidence="3 11">Chorismate synthase</fullName>
        <shortName evidence="11">CS</shortName>
        <ecNumber evidence="3 11">4.2.3.5</ecNumber>
    </recommendedName>
    <alternativeName>
        <fullName evidence="11">5-enolpyruvylshikimate-3-phosphate phospholyase</fullName>
    </alternativeName>
</protein>
<comment type="pathway">
    <text evidence="1 11 12">Metabolic intermediate biosynthesis; chorismate biosynthesis; chorismate from D-erythrose 4-phosphate and phosphoenolpyruvate: step 7/7.</text>
</comment>
<dbReference type="Gene3D" id="3.60.150.10">
    <property type="entry name" value="Chorismate synthase AroC"/>
    <property type="match status" value="1"/>
</dbReference>
<evidence type="ECO:0000256" key="1">
    <source>
        <dbReference type="ARBA" id="ARBA00005044"/>
    </source>
</evidence>
<sequence length="394" mass="42870">MFRYLTAGESHGPQLTAIVEGAPSGLKLTESDINADLARRQGGYGRGGRMKIETDRVRILSGVRWGETLGSPITLVVENSDWVNWEQRMSPYAEFRDDSIRVTRARPGHADLPGAMKYAHNDVRNILERSSARETAIRVAVGAVAKAYLNRFGISVTGCVTELGGVRAERPADAGVKELQEKIAKSPVYTYDEKAEVEMMEAIDRAKEAGDTLGGVVEVRVNGLPVGLGSHVQWDRRLDARLAAAVMSIQAFKGVEVGAGFETARLPGSKVHDEIFFDEQRVARGEKTGFYRNTNRAGGLEGGITNGEEIVIYGAMKPIPTLYTPLKSVDMLSKEPFEATVERSDCCAVPAASVVAEAVVAIEIAGAFKEKFGGDSVSETARNYSSYIEYLREF</sequence>
<keyword evidence="8 11" id="KW-0521">NADP</keyword>
<keyword evidence="6 11" id="KW-0288">FMN</keyword>
<evidence type="ECO:0000256" key="12">
    <source>
        <dbReference type="RuleBase" id="RU000605"/>
    </source>
</evidence>
<feature type="binding site" evidence="11">
    <location>
        <begin position="317"/>
        <end position="321"/>
    </location>
    <ligand>
        <name>FMN</name>
        <dbReference type="ChEBI" id="CHEBI:58210"/>
    </ligand>
</feature>
<keyword evidence="4 11" id="KW-0028">Amino-acid biosynthesis</keyword>
<dbReference type="PROSITE" id="PS00787">
    <property type="entry name" value="CHORISMATE_SYNTHASE_1"/>
    <property type="match status" value="1"/>
</dbReference>
<dbReference type="PANTHER" id="PTHR21085">
    <property type="entry name" value="CHORISMATE SYNTHASE"/>
    <property type="match status" value="1"/>
</dbReference>
<dbReference type="NCBIfam" id="TIGR00033">
    <property type="entry name" value="aroC"/>
    <property type="match status" value="1"/>
</dbReference>
<evidence type="ECO:0000256" key="10">
    <source>
        <dbReference type="ARBA" id="ARBA00023239"/>
    </source>
</evidence>
<comment type="function">
    <text evidence="11">Catalyzes the anti-1,4-elimination of the C-3 phosphate and the C-6 proR hydrogen from 5-enolpyruvylshikimate-3-phosphate (EPSP) to yield chorismate, which is the branch point compound that serves as the starting substrate for the three terminal pathways of aromatic amino acid biosynthesis. This reaction introduces a second double bond into the aromatic ring system.</text>
</comment>
<feature type="binding site" evidence="11">
    <location>
        <begin position="129"/>
        <end position="131"/>
    </location>
    <ligand>
        <name>FMN</name>
        <dbReference type="ChEBI" id="CHEBI:58210"/>
    </ligand>
</feature>
<dbReference type="EC" id="4.2.3.5" evidence="3 11"/>
<dbReference type="Proteomes" id="UP000306416">
    <property type="component" value="Unassembled WGS sequence"/>
</dbReference>
<feature type="binding site" evidence="11">
    <location>
        <position position="343"/>
    </location>
    <ligand>
        <name>FMN</name>
        <dbReference type="ChEBI" id="CHEBI:58210"/>
    </ligand>
</feature>
<evidence type="ECO:0000256" key="11">
    <source>
        <dbReference type="HAMAP-Rule" id="MF_00300"/>
    </source>
</evidence>
<dbReference type="CDD" id="cd07304">
    <property type="entry name" value="Chorismate_synthase"/>
    <property type="match status" value="1"/>
</dbReference>
<dbReference type="PROSITE" id="PS00788">
    <property type="entry name" value="CHORISMATE_SYNTHASE_2"/>
    <property type="match status" value="1"/>
</dbReference>
<evidence type="ECO:0000256" key="5">
    <source>
        <dbReference type="ARBA" id="ARBA00022630"/>
    </source>
</evidence>
<dbReference type="GO" id="GO:0009073">
    <property type="term" value="P:aromatic amino acid family biosynthetic process"/>
    <property type="evidence" value="ECO:0007669"/>
    <property type="project" value="UniProtKB-KW"/>
</dbReference>
<evidence type="ECO:0000256" key="8">
    <source>
        <dbReference type="ARBA" id="ARBA00022857"/>
    </source>
</evidence>
<evidence type="ECO:0000313" key="13">
    <source>
        <dbReference type="EMBL" id="TGU70647.1"/>
    </source>
</evidence>
<feature type="binding site" evidence="11">
    <location>
        <position position="40"/>
    </location>
    <ligand>
        <name>NADP(+)</name>
        <dbReference type="ChEBI" id="CHEBI:58349"/>
    </ligand>
</feature>
<evidence type="ECO:0000256" key="3">
    <source>
        <dbReference type="ARBA" id="ARBA00013036"/>
    </source>
</evidence>
<proteinExistence type="inferred from homology"/>
<name>A0A4S1CBE0_9BACT</name>
<organism evidence="13 14">
    <name type="scientific">Geomonas terrae</name>
    <dbReference type="NCBI Taxonomy" id="2562681"/>
    <lineage>
        <taxon>Bacteria</taxon>
        <taxon>Pseudomonadati</taxon>
        <taxon>Thermodesulfobacteriota</taxon>
        <taxon>Desulfuromonadia</taxon>
        <taxon>Geobacterales</taxon>
        <taxon>Geobacteraceae</taxon>
        <taxon>Geomonas</taxon>
    </lineage>
</organism>
<dbReference type="GO" id="GO:0008652">
    <property type="term" value="P:amino acid biosynthetic process"/>
    <property type="evidence" value="ECO:0007669"/>
    <property type="project" value="UniProtKB-KW"/>
</dbReference>
<keyword evidence="7 11" id="KW-0274">FAD</keyword>
<dbReference type="GO" id="GO:0005829">
    <property type="term" value="C:cytosol"/>
    <property type="evidence" value="ECO:0007669"/>
    <property type="project" value="TreeGrafter"/>
</dbReference>
<dbReference type="PANTHER" id="PTHR21085:SF0">
    <property type="entry name" value="CHORISMATE SYNTHASE"/>
    <property type="match status" value="1"/>
</dbReference>
<dbReference type="AlphaFoldDB" id="A0A4S1CBE0"/>
<dbReference type="HAMAP" id="MF_00300">
    <property type="entry name" value="Chorismate_synth"/>
    <property type="match status" value="1"/>
</dbReference>
<evidence type="ECO:0000256" key="6">
    <source>
        <dbReference type="ARBA" id="ARBA00022643"/>
    </source>
</evidence>
<comment type="subunit">
    <text evidence="11">Homotetramer.</text>
</comment>
<dbReference type="GO" id="GO:0009423">
    <property type="term" value="P:chorismate biosynthetic process"/>
    <property type="evidence" value="ECO:0007669"/>
    <property type="project" value="UniProtKB-UniRule"/>
</dbReference>
<dbReference type="GO" id="GO:0010181">
    <property type="term" value="F:FMN binding"/>
    <property type="evidence" value="ECO:0007669"/>
    <property type="project" value="TreeGrafter"/>
</dbReference>
<dbReference type="GO" id="GO:0004107">
    <property type="term" value="F:chorismate synthase activity"/>
    <property type="evidence" value="ECO:0007669"/>
    <property type="project" value="UniProtKB-UniRule"/>
</dbReference>
<comment type="catalytic activity">
    <reaction evidence="11 12">
        <text>5-O-(1-carboxyvinyl)-3-phosphoshikimate = chorismate + phosphate</text>
        <dbReference type="Rhea" id="RHEA:21020"/>
        <dbReference type="ChEBI" id="CHEBI:29748"/>
        <dbReference type="ChEBI" id="CHEBI:43474"/>
        <dbReference type="ChEBI" id="CHEBI:57701"/>
        <dbReference type="EC" id="4.2.3.5"/>
    </reaction>
</comment>
<gene>
    <name evidence="11 13" type="primary">aroC</name>
    <name evidence="13" type="ORF">E4633_16725</name>
</gene>
<reference evidence="13 14" key="1">
    <citation type="submission" date="2019-04" db="EMBL/GenBank/DDBJ databases">
        <title>Geobacter oryzae sp. nov., ferric-reducing bacteria isolated from paddy soil.</title>
        <authorList>
            <person name="Xu Z."/>
            <person name="Masuda Y."/>
            <person name="Itoh H."/>
            <person name="Senoo K."/>
        </authorList>
    </citation>
    <scope>NUCLEOTIDE SEQUENCE [LARGE SCALE GENOMIC DNA]</scope>
    <source>
        <strain evidence="13 14">Red111</strain>
    </source>
</reference>
<dbReference type="RefSeq" id="WP_135871864.1">
    <property type="nucleotide sequence ID" value="NZ_SRSC01000004.1"/>
</dbReference>
<evidence type="ECO:0000313" key="14">
    <source>
        <dbReference type="Proteomes" id="UP000306416"/>
    </source>
</evidence>
<keyword evidence="14" id="KW-1185">Reference proteome</keyword>
<keyword evidence="10 11" id="KW-0456">Lyase</keyword>
<feature type="binding site" evidence="11">
    <location>
        <position position="46"/>
    </location>
    <ligand>
        <name>NADP(+)</name>
        <dbReference type="ChEBI" id="CHEBI:58349"/>
    </ligand>
</feature>
<dbReference type="FunFam" id="3.60.150.10:FF:000002">
    <property type="entry name" value="Chorismate synthase"/>
    <property type="match status" value="1"/>
</dbReference>
<dbReference type="EMBL" id="SRSC01000004">
    <property type="protein sequence ID" value="TGU70647.1"/>
    <property type="molecule type" value="Genomic_DNA"/>
</dbReference>
<dbReference type="SUPFAM" id="SSF103263">
    <property type="entry name" value="Chorismate synthase, AroC"/>
    <property type="match status" value="1"/>
</dbReference>
<evidence type="ECO:0000256" key="2">
    <source>
        <dbReference type="ARBA" id="ARBA00008014"/>
    </source>
</evidence>
<keyword evidence="9 11" id="KW-0057">Aromatic amino acid biosynthesis</keyword>
<evidence type="ECO:0000256" key="4">
    <source>
        <dbReference type="ARBA" id="ARBA00022605"/>
    </source>
</evidence>
<dbReference type="InterPro" id="IPR020541">
    <property type="entry name" value="Chorismate_synthase_CS"/>
</dbReference>
<dbReference type="UniPathway" id="UPA00053">
    <property type="reaction ID" value="UER00090"/>
</dbReference>
<accession>A0A4S1CBE0</accession>
<dbReference type="InterPro" id="IPR000453">
    <property type="entry name" value="Chorismate_synth"/>
</dbReference>
<keyword evidence="5 11" id="KW-0285">Flavoprotein</keyword>
<dbReference type="Pfam" id="PF01264">
    <property type="entry name" value="Chorismate_synt"/>
    <property type="match status" value="1"/>
</dbReference>
<feature type="binding site" evidence="11">
    <location>
        <position position="302"/>
    </location>
    <ligand>
        <name>FMN</name>
        <dbReference type="ChEBI" id="CHEBI:58210"/>
    </ligand>
</feature>
<evidence type="ECO:0000256" key="7">
    <source>
        <dbReference type="ARBA" id="ARBA00022827"/>
    </source>
</evidence>
<dbReference type="InterPro" id="IPR035904">
    <property type="entry name" value="Chorismate_synth_AroC_sf"/>
</dbReference>
<comment type="caution">
    <text evidence="13">The sequence shown here is derived from an EMBL/GenBank/DDBJ whole genome shotgun (WGS) entry which is preliminary data.</text>
</comment>
<dbReference type="PIRSF" id="PIRSF001456">
    <property type="entry name" value="Chorismate_synth"/>
    <property type="match status" value="1"/>
</dbReference>
<evidence type="ECO:0000256" key="9">
    <source>
        <dbReference type="ARBA" id="ARBA00023141"/>
    </source>
</evidence>
<comment type="cofactor">
    <cofactor evidence="11 12">
        <name>FMNH2</name>
        <dbReference type="ChEBI" id="CHEBI:57618"/>
    </cofactor>
    <text evidence="11 12">Reduced FMN (FMNH(2)).</text>
</comment>
<comment type="similarity">
    <text evidence="2 11 12">Belongs to the chorismate synthase family.</text>
</comment>
<feature type="binding site" evidence="11">
    <location>
        <begin position="250"/>
        <end position="251"/>
    </location>
    <ligand>
        <name>FMN</name>
        <dbReference type="ChEBI" id="CHEBI:58210"/>
    </ligand>
</feature>